<comment type="subunit">
    <text evidence="11">Homodimer.</text>
</comment>
<comment type="function">
    <text evidence="2 11">Catalyzes a salvage reaction resulting in the formation of AMP, that is energically less costly than de novo synthesis.</text>
</comment>
<evidence type="ECO:0000256" key="4">
    <source>
        <dbReference type="ARBA" id="ARBA00004659"/>
    </source>
</evidence>
<dbReference type="EC" id="2.4.2.7" evidence="6 11"/>
<sequence length="177" mass="19461">MQLSDKIKQTIRDVRDYPQPGIVFKDITPILSDPQLVNEMITQLKTDLKGLHLDAIAAVEARGFIFGAILAHALNVPFIPIRKAGKLPYKTIQQEYSLEYGTAAIEMHEDALQPGWRVLVHDDVLATGGTAGAAANLVRHAGAELVGFSFIINLSFLPGELNLLHQFGVNPQYLVTY</sequence>
<dbReference type="GO" id="GO:0005737">
    <property type="term" value="C:cytoplasm"/>
    <property type="evidence" value="ECO:0007669"/>
    <property type="project" value="UniProtKB-SubCell"/>
</dbReference>
<keyword evidence="10 11" id="KW-0660">Purine salvage</keyword>
<dbReference type="InterPro" id="IPR029057">
    <property type="entry name" value="PRTase-like"/>
</dbReference>
<dbReference type="CDD" id="cd06223">
    <property type="entry name" value="PRTases_typeI"/>
    <property type="match status" value="1"/>
</dbReference>
<evidence type="ECO:0000256" key="9">
    <source>
        <dbReference type="ARBA" id="ARBA00022679"/>
    </source>
</evidence>
<evidence type="ECO:0000313" key="14">
    <source>
        <dbReference type="Proteomes" id="UP001319080"/>
    </source>
</evidence>
<evidence type="ECO:0000256" key="3">
    <source>
        <dbReference type="ARBA" id="ARBA00004496"/>
    </source>
</evidence>
<dbReference type="FunFam" id="3.40.50.2020:FF:000021">
    <property type="entry name" value="Adenine phosphoribosyltransferase"/>
    <property type="match status" value="1"/>
</dbReference>
<comment type="similarity">
    <text evidence="5 11">Belongs to the purine/pyrimidine phosphoribosyltransferase family.</text>
</comment>
<evidence type="ECO:0000256" key="2">
    <source>
        <dbReference type="ARBA" id="ARBA00003968"/>
    </source>
</evidence>
<feature type="domain" description="Phosphoribosyltransferase" evidence="12">
    <location>
        <begin position="35"/>
        <end position="149"/>
    </location>
</feature>
<dbReference type="InterPro" id="IPR005764">
    <property type="entry name" value="Ade_phspho_trans"/>
</dbReference>
<keyword evidence="9 11" id="KW-0808">Transferase</keyword>
<comment type="subcellular location">
    <subcellularLocation>
        <location evidence="3 11">Cytoplasm</location>
    </subcellularLocation>
</comment>
<evidence type="ECO:0000259" key="12">
    <source>
        <dbReference type="Pfam" id="PF00156"/>
    </source>
</evidence>
<dbReference type="SUPFAM" id="SSF53271">
    <property type="entry name" value="PRTase-like"/>
    <property type="match status" value="1"/>
</dbReference>
<dbReference type="RefSeq" id="WP_254083883.1">
    <property type="nucleotide sequence ID" value="NZ_JAHESE010000006.1"/>
</dbReference>
<dbReference type="GO" id="GO:0006168">
    <property type="term" value="P:adenine salvage"/>
    <property type="evidence" value="ECO:0007669"/>
    <property type="project" value="InterPro"/>
</dbReference>
<organism evidence="13 14">
    <name type="scientific">Dawidia cretensis</name>
    <dbReference type="NCBI Taxonomy" id="2782350"/>
    <lineage>
        <taxon>Bacteria</taxon>
        <taxon>Pseudomonadati</taxon>
        <taxon>Bacteroidota</taxon>
        <taxon>Cytophagia</taxon>
        <taxon>Cytophagales</taxon>
        <taxon>Chryseotaleaceae</taxon>
        <taxon>Dawidia</taxon>
    </lineage>
</organism>
<dbReference type="HAMAP" id="MF_00004">
    <property type="entry name" value="Aden_phosphoribosyltr"/>
    <property type="match status" value="1"/>
</dbReference>
<evidence type="ECO:0000256" key="6">
    <source>
        <dbReference type="ARBA" id="ARBA00011893"/>
    </source>
</evidence>
<dbReference type="GO" id="GO:0016208">
    <property type="term" value="F:AMP binding"/>
    <property type="evidence" value="ECO:0007669"/>
    <property type="project" value="TreeGrafter"/>
</dbReference>
<name>A0AAP2DVE8_9BACT</name>
<evidence type="ECO:0000256" key="1">
    <source>
        <dbReference type="ARBA" id="ARBA00000868"/>
    </source>
</evidence>
<dbReference type="GO" id="GO:0003999">
    <property type="term" value="F:adenine phosphoribosyltransferase activity"/>
    <property type="evidence" value="ECO:0007669"/>
    <property type="project" value="UniProtKB-UniRule"/>
</dbReference>
<dbReference type="Proteomes" id="UP001319080">
    <property type="component" value="Unassembled WGS sequence"/>
</dbReference>
<keyword evidence="7 11" id="KW-0963">Cytoplasm</keyword>
<comment type="pathway">
    <text evidence="4 11">Purine metabolism; AMP biosynthesis via salvage pathway; AMP from adenine: step 1/1.</text>
</comment>
<comment type="catalytic activity">
    <reaction evidence="1 11">
        <text>AMP + diphosphate = 5-phospho-alpha-D-ribose 1-diphosphate + adenine</text>
        <dbReference type="Rhea" id="RHEA:16609"/>
        <dbReference type="ChEBI" id="CHEBI:16708"/>
        <dbReference type="ChEBI" id="CHEBI:33019"/>
        <dbReference type="ChEBI" id="CHEBI:58017"/>
        <dbReference type="ChEBI" id="CHEBI:456215"/>
        <dbReference type="EC" id="2.4.2.7"/>
    </reaction>
</comment>
<evidence type="ECO:0000256" key="10">
    <source>
        <dbReference type="ARBA" id="ARBA00022726"/>
    </source>
</evidence>
<dbReference type="GO" id="GO:0006166">
    <property type="term" value="P:purine ribonucleoside salvage"/>
    <property type="evidence" value="ECO:0007669"/>
    <property type="project" value="UniProtKB-UniRule"/>
</dbReference>
<evidence type="ECO:0000256" key="8">
    <source>
        <dbReference type="ARBA" id="ARBA00022676"/>
    </source>
</evidence>
<protein>
    <recommendedName>
        <fullName evidence="6 11">Adenine phosphoribosyltransferase</fullName>
        <shortName evidence="11">APRT</shortName>
        <ecNumber evidence="6 11">2.4.2.7</ecNumber>
    </recommendedName>
</protein>
<dbReference type="InterPro" id="IPR000836">
    <property type="entry name" value="PRTase_dom"/>
</dbReference>
<keyword evidence="8 11" id="KW-0328">Glycosyltransferase</keyword>
<dbReference type="InterPro" id="IPR050054">
    <property type="entry name" value="UPRTase/APRTase"/>
</dbReference>
<accession>A0AAP2DVE8</accession>
<dbReference type="Gene3D" id="3.40.50.2020">
    <property type="match status" value="1"/>
</dbReference>
<evidence type="ECO:0000256" key="7">
    <source>
        <dbReference type="ARBA" id="ARBA00022490"/>
    </source>
</evidence>
<evidence type="ECO:0000256" key="5">
    <source>
        <dbReference type="ARBA" id="ARBA00008391"/>
    </source>
</evidence>
<dbReference type="PANTHER" id="PTHR32315:SF3">
    <property type="entry name" value="ADENINE PHOSPHORIBOSYLTRANSFERASE"/>
    <property type="match status" value="1"/>
</dbReference>
<dbReference type="EMBL" id="JAHESE010000006">
    <property type="protein sequence ID" value="MBT1708290.1"/>
    <property type="molecule type" value="Genomic_DNA"/>
</dbReference>
<dbReference type="PANTHER" id="PTHR32315">
    <property type="entry name" value="ADENINE PHOSPHORIBOSYLTRANSFERASE"/>
    <property type="match status" value="1"/>
</dbReference>
<gene>
    <name evidence="11" type="primary">apt</name>
    <name evidence="13" type="ORF">KK062_08645</name>
</gene>
<dbReference type="NCBIfam" id="NF002636">
    <property type="entry name" value="PRK02304.1-5"/>
    <property type="match status" value="1"/>
</dbReference>
<keyword evidence="14" id="KW-1185">Reference proteome</keyword>
<evidence type="ECO:0000256" key="11">
    <source>
        <dbReference type="HAMAP-Rule" id="MF_00004"/>
    </source>
</evidence>
<reference evidence="13 14" key="1">
    <citation type="submission" date="2021-05" db="EMBL/GenBank/DDBJ databases">
        <title>A Polyphasic approach of four new species of the genus Ohtaekwangia: Ohtaekwangia histidinii sp. nov., Ohtaekwangia cretensis sp. nov., Ohtaekwangia indiensis sp. nov., Ohtaekwangia reichenbachii sp. nov. from diverse environment.</title>
        <authorList>
            <person name="Octaviana S."/>
        </authorList>
    </citation>
    <scope>NUCLEOTIDE SEQUENCE [LARGE SCALE GENOMIC DNA]</scope>
    <source>
        <strain evidence="13 14">PWU5</strain>
    </source>
</reference>
<dbReference type="GO" id="GO:0002055">
    <property type="term" value="F:adenine binding"/>
    <property type="evidence" value="ECO:0007669"/>
    <property type="project" value="TreeGrafter"/>
</dbReference>
<evidence type="ECO:0000313" key="13">
    <source>
        <dbReference type="EMBL" id="MBT1708290.1"/>
    </source>
</evidence>
<proteinExistence type="inferred from homology"/>
<dbReference type="GO" id="GO:0044209">
    <property type="term" value="P:AMP salvage"/>
    <property type="evidence" value="ECO:0007669"/>
    <property type="project" value="UniProtKB-UniRule"/>
</dbReference>
<comment type="caution">
    <text evidence="13">The sequence shown here is derived from an EMBL/GenBank/DDBJ whole genome shotgun (WGS) entry which is preliminary data.</text>
</comment>
<dbReference type="NCBIfam" id="TIGR01090">
    <property type="entry name" value="apt"/>
    <property type="match status" value="1"/>
</dbReference>
<dbReference type="AlphaFoldDB" id="A0AAP2DVE8"/>
<dbReference type="NCBIfam" id="NF002634">
    <property type="entry name" value="PRK02304.1-3"/>
    <property type="match status" value="1"/>
</dbReference>
<dbReference type="Pfam" id="PF00156">
    <property type="entry name" value="Pribosyltran"/>
    <property type="match status" value="1"/>
</dbReference>